<evidence type="ECO:0000259" key="10">
    <source>
        <dbReference type="Pfam" id="PF16050"/>
    </source>
</evidence>
<dbReference type="InterPro" id="IPR031336">
    <property type="entry name" value="CDC73_C"/>
</dbReference>
<dbReference type="GO" id="GO:0016593">
    <property type="term" value="C:Cdc73/Paf1 complex"/>
    <property type="evidence" value="ECO:0007669"/>
    <property type="project" value="InterPro"/>
</dbReference>
<dbReference type="PANTHER" id="PTHR12466:SF8">
    <property type="entry name" value="PARAFIBROMIN"/>
    <property type="match status" value="1"/>
</dbReference>
<dbReference type="Gene3D" id="3.40.50.11990">
    <property type="entry name" value="RNA polymerase II accessory factor, Cdc73 C-terminal domain"/>
    <property type="match status" value="1"/>
</dbReference>
<evidence type="ECO:0000256" key="3">
    <source>
        <dbReference type="ARBA" id="ARBA00023163"/>
    </source>
</evidence>
<organism evidence="11 12">
    <name type="scientific">Nothobranchius furzeri</name>
    <name type="common">Turquoise killifish</name>
    <dbReference type="NCBI Taxonomy" id="105023"/>
    <lineage>
        <taxon>Eukaryota</taxon>
        <taxon>Metazoa</taxon>
        <taxon>Chordata</taxon>
        <taxon>Craniata</taxon>
        <taxon>Vertebrata</taxon>
        <taxon>Euteleostomi</taxon>
        <taxon>Actinopterygii</taxon>
        <taxon>Neopterygii</taxon>
        <taxon>Teleostei</taxon>
        <taxon>Neoteleostei</taxon>
        <taxon>Acanthomorphata</taxon>
        <taxon>Ovalentaria</taxon>
        <taxon>Atherinomorphae</taxon>
        <taxon>Cyprinodontiformes</taxon>
        <taxon>Nothobranchiidae</taxon>
        <taxon>Nothobranchius</taxon>
    </lineage>
</organism>
<evidence type="ECO:0000256" key="7">
    <source>
        <dbReference type="ARBA" id="ARBA00080321"/>
    </source>
</evidence>
<keyword evidence="4" id="KW-0539">Nucleus</keyword>
<dbReference type="Proteomes" id="UP000694548">
    <property type="component" value="Unassembled WGS sequence"/>
</dbReference>
<keyword evidence="3" id="KW-0804">Transcription</keyword>
<dbReference type="Pfam" id="PF16050">
    <property type="entry name" value="CDC73_N"/>
    <property type="match status" value="1"/>
</dbReference>
<evidence type="ECO:0000313" key="12">
    <source>
        <dbReference type="Proteomes" id="UP000694548"/>
    </source>
</evidence>
<evidence type="ECO:0000313" key="11">
    <source>
        <dbReference type="Ensembl" id="ENSNFUP00015029900.1"/>
    </source>
</evidence>
<dbReference type="GO" id="GO:0032968">
    <property type="term" value="P:positive regulation of transcription elongation by RNA polymerase II"/>
    <property type="evidence" value="ECO:0007669"/>
    <property type="project" value="TreeGrafter"/>
</dbReference>
<proteinExistence type="inferred from homology"/>
<keyword evidence="12" id="KW-1185">Reference proteome</keyword>
<dbReference type="Pfam" id="PF05179">
    <property type="entry name" value="CDC73_C"/>
    <property type="match status" value="1"/>
</dbReference>
<evidence type="ECO:0000256" key="5">
    <source>
        <dbReference type="ARBA" id="ARBA00023306"/>
    </source>
</evidence>
<dbReference type="InterPro" id="IPR038103">
    <property type="entry name" value="CDC73_C_sf"/>
</dbReference>
<reference evidence="11" key="2">
    <citation type="submission" date="2025-09" db="UniProtKB">
        <authorList>
            <consortium name="Ensembl"/>
        </authorList>
    </citation>
    <scope>IDENTIFICATION</scope>
</reference>
<evidence type="ECO:0000256" key="8">
    <source>
        <dbReference type="SAM" id="MobiDB-lite"/>
    </source>
</evidence>
<dbReference type="GO" id="GO:0000993">
    <property type="term" value="F:RNA polymerase II complex binding"/>
    <property type="evidence" value="ECO:0007669"/>
    <property type="project" value="TreeGrafter"/>
</dbReference>
<evidence type="ECO:0000256" key="4">
    <source>
        <dbReference type="ARBA" id="ARBA00023242"/>
    </source>
</evidence>
<comment type="subcellular location">
    <subcellularLocation>
        <location evidence="1">Nucleus</location>
    </subcellularLocation>
</comment>
<evidence type="ECO:0000256" key="2">
    <source>
        <dbReference type="ARBA" id="ARBA00010427"/>
    </source>
</evidence>
<evidence type="ECO:0000256" key="1">
    <source>
        <dbReference type="ARBA" id="ARBA00004123"/>
    </source>
</evidence>
<feature type="domain" description="Paf1 complex subunit Cdc73 N-terminal" evidence="10">
    <location>
        <begin position="102"/>
        <end position="253"/>
    </location>
</feature>
<dbReference type="InterPro" id="IPR007852">
    <property type="entry name" value="Cdc73/Parafibromin"/>
</dbReference>
<comment type="similarity">
    <text evidence="2">Belongs to the CDC73 family.</text>
</comment>
<gene>
    <name evidence="11" type="primary">CDC73</name>
    <name evidence="11" type="synonym">cdc73</name>
</gene>
<sequence length="484" mass="55831">MADVLSVLRQYNIQKKEIVAKGDEVIFGEFSWPKNVKTNYIIWGTGKEGQPKEYYTLDSILFLLNNVHLSHPSYVRRAATENIPVVRRPDRKGLLSYLNGESLRLDKERLAARLEGHKEGIVQTDQIRSLSEAMSVEKIAAIKAKIMAKKRSTIKTDLDDEITLKQRSFVDAEVDVTRDIVSRERVWRTRTTILQSTGKNFSKNIFAILQSVKAREEGRAPEQRPAQNTNQVDPSLRTKQPVPAAYNRYDQERFKGKEETEGFKIDTMGTYHGMTLKSVTVRRLPSYQINCFVFFPVSQARPPPNQKKGSRTPIIIIPAATTSLITMLNAKDLLQDLKFVTSEDKKKQGIQRDNEVLLQRRKDQVQPGGTTLNVTVPYRVIDQPLKLAPQDWDRVVAVFVQGPAWQFKGWPWLLPDGSPVDIFAKIRAFHLKFDEAKTDPNVQKWDVTVLELSRHRRHLDRPVFLRFWETLDKYMVKHKSHLRF</sequence>
<dbReference type="AlphaFoldDB" id="A0A8C6M6Z3"/>
<dbReference type="GO" id="GO:0006368">
    <property type="term" value="P:transcription elongation by RNA polymerase II"/>
    <property type="evidence" value="ECO:0007669"/>
    <property type="project" value="InterPro"/>
</dbReference>
<evidence type="ECO:0000256" key="6">
    <source>
        <dbReference type="ARBA" id="ARBA00071106"/>
    </source>
</evidence>
<dbReference type="InterPro" id="IPR032041">
    <property type="entry name" value="Cdc73_N"/>
</dbReference>
<dbReference type="Ensembl" id="ENSNFUT00015031239.1">
    <property type="protein sequence ID" value="ENSNFUP00015029900.1"/>
    <property type="gene ID" value="ENSNFUG00015014468.1"/>
</dbReference>
<name>A0A8C6M6Z3_NOTFU</name>
<accession>A0A8C6M6Z3</accession>
<protein>
    <recommendedName>
        <fullName evidence="6">Parafibromin</fullName>
    </recommendedName>
    <alternativeName>
        <fullName evidence="7">Cell division cycle protein 73 homolog</fullName>
    </alternativeName>
</protein>
<feature type="region of interest" description="Disordered" evidence="8">
    <location>
        <begin position="216"/>
        <end position="242"/>
    </location>
</feature>
<dbReference type="GO" id="GO:0000122">
    <property type="term" value="P:negative regulation of transcription by RNA polymerase II"/>
    <property type="evidence" value="ECO:0007669"/>
    <property type="project" value="UniProtKB-ARBA"/>
</dbReference>
<feature type="domain" description="Cell division control protein 73 C-terminal" evidence="9">
    <location>
        <begin position="310"/>
        <end position="473"/>
    </location>
</feature>
<reference evidence="11" key="1">
    <citation type="submission" date="2025-08" db="UniProtKB">
        <authorList>
            <consortium name="Ensembl"/>
        </authorList>
    </citation>
    <scope>IDENTIFICATION</scope>
</reference>
<dbReference type="FunFam" id="3.40.50.11990:FF:000001">
    <property type="entry name" value="Cell division cycle 73"/>
    <property type="match status" value="1"/>
</dbReference>
<dbReference type="GeneTree" id="ENSGT00390000001114"/>
<evidence type="ECO:0000259" key="9">
    <source>
        <dbReference type="Pfam" id="PF05179"/>
    </source>
</evidence>
<keyword evidence="5" id="KW-0131">Cell cycle</keyword>
<dbReference type="PANTHER" id="PTHR12466">
    <property type="entry name" value="CDC73 DOMAIN PROTEIN"/>
    <property type="match status" value="1"/>
</dbReference>